<dbReference type="GO" id="GO:0004368">
    <property type="term" value="F:glycerol-3-phosphate dehydrogenase (quinone) activity"/>
    <property type="evidence" value="ECO:0007669"/>
    <property type="project" value="UniProtKB-EC"/>
</dbReference>
<dbReference type="InterPro" id="IPR000447">
    <property type="entry name" value="G3P_DH_FAD-dep"/>
</dbReference>
<dbReference type="InterPro" id="IPR006076">
    <property type="entry name" value="FAD-dep_OxRdtase"/>
</dbReference>
<comment type="catalytic activity">
    <reaction evidence="6">
        <text>a quinone + sn-glycerol 3-phosphate = dihydroxyacetone phosphate + a quinol</text>
        <dbReference type="Rhea" id="RHEA:18977"/>
        <dbReference type="ChEBI" id="CHEBI:24646"/>
        <dbReference type="ChEBI" id="CHEBI:57597"/>
        <dbReference type="ChEBI" id="CHEBI:57642"/>
        <dbReference type="ChEBI" id="CHEBI:132124"/>
        <dbReference type="EC" id="1.1.5.3"/>
    </reaction>
</comment>
<dbReference type="AlphaFoldDB" id="A0A1G8U4K2"/>
<dbReference type="Proteomes" id="UP000198856">
    <property type="component" value="Unassembled WGS sequence"/>
</dbReference>
<evidence type="ECO:0000313" key="10">
    <source>
        <dbReference type="Proteomes" id="UP000198856"/>
    </source>
</evidence>
<dbReference type="GO" id="GO:0009331">
    <property type="term" value="C:glycerol-3-phosphate dehydrogenase (FAD) complex"/>
    <property type="evidence" value="ECO:0007669"/>
    <property type="project" value="UniProtKB-UniRule"/>
</dbReference>
<dbReference type="RefSeq" id="WP_176765241.1">
    <property type="nucleotide sequence ID" value="NZ_FNFC01000004.1"/>
</dbReference>
<dbReference type="Pfam" id="PF01266">
    <property type="entry name" value="DAO"/>
    <property type="match status" value="2"/>
</dbReference>
<dbReference type="Gene3D" id="3.30.9.10">
    <property type="entry name" value="D-Amino Acid Oxidase, subunit A, domain 2"/>
    <property type="match status" value="2"/>
</dbReference>
<feature type="domain" description="FAD dependent oxidoreductase" evidence="8">
    <location>
        <begin position="7"/>
        <end position="178"/>
    </location>
</feature>
<comment type="cofactor">
    <cofactor evidence="1 6">
        <name>FAD</name>
        <dbReference type="ChEBI" id="CHEBI:57692"/>
    </cofactor>
</comment>
<reference evidence="9 10" key="1">
    <citation type="submission" date="2016-10" db="EMBL/GenBank/DDBJ databases">
        <authorList>
            <person name="de Groot N.N."/>
        </authorList>
    </citation>
    <scope>NUCLEOTIDE SEQUENCE [LARGE SCALE GENOMIC DNA]</scope>
    <source>
        <strain evidence="9 10">IBRC-M10015</strain>
    </source>
</reference>
<evidence type="ECO:0000256" key="4">
    <source>
        <dbReference type="ARBA" id="ARBA00022827"/>
    </source>
</evidence>
<feature type="region of interest" description="Disordered" evidence="7">
    <location>
        <begin position="185"/>
        <end position="234"/>
    </location>
</feature>
<evidence type="ECO:0000259" key="8">
    <source>
        <dbReference type="Pfam" id="PF01266"/>
    </source>
</evidence>
<dbReference type="PANTHER" id="PTHR11985">
    <property type="entry name" value="GLYCEROL-3-PHOSPHATE DEHYDROGENASE"/>
    <property type="match status" value="1"/>
</dbReference>
<sequence length="581" mass="61229">MGYTPHVLVIGGGVLGTGVARDLAIRGLDVTLVTERGLGTGTTRGLGVIESGARHSSDETLAKRLHSERQKLGQIAGDCIENTGGLMVSDSPAQGETLRKAADSASIPTDTIEGDDLREREPGLSDDVGRAVSAPDAVVDPFTLTLATASSAREYGATIRPHTTVTGIGVEEGTLDTVSLRHDPAPGAHPAAVQPVTDGGKPGVPGGEPDDADRTMPGEAAEEAKQFTAPSTDEIDPDYVVNAVGGRADEVASLAGLELGRQTVVESTLLVDANPPDTVVTYRSSDGEDTVVMPRRGRTAIGTMRKTVTDDDGAAASITDVRELEDRASEAVPALQNEETLRADSALSLQCSGGEAGHDHELLDHGDRDGCWGMTTIVGGSLTTHRYVAEQVADDVCAKFGIRRECQTDEIPLPTVEPLGAASDITDERPVVCDSLPVTQAELEAAFEACESPAIEEATLRLGTEFGSWGESQCAYRVASALYPEYDESVVATVLQAFLDEHWETQRPVLRGETLESATRTYRSYVETMALGDEAIHGEDSQDGEAADPGIDLDSFADGRETANRTRPLACERPTGGELSR</sequence>
<dbReference type="PANTHER" id="PTHR11985:SF15">
    <property type="entry name" value="GLYCEROL-3-PHOSPHATE DEHYDROGENASE, MITOCHONDRIAL"/>
    <property type="match status" value="1"/>
</dbReference>
<dbReference type="EMBL" id="FNFC01000004">
    <property type="protein sequence ID" value="SDJ48663.1"/>
    <property type="molecule type" value="Genomic_DNA"/>
</dbReference>
<dbReference type="STRING" id="890420.SAMN05216226_10447"/>
<dbReference type="GO" id="GO:0006072">
    <property type="term" value="P:glycerol-3-phosphate metabolic process"/>
    <property type="evidence" value="ECO:0007669"/>
    <property type="project" value="UniProtKB-UniRule"/>
</dbReference>
<dbReference type="InterPro" id="IPR036188">
    <property type="entry name" value="FAD/NAD-bd_sf"/>
</dbReference>
<feature type="compositionally biased region" description="Basic and acidic residues" evidence="7">
    <location>
        <begin position="115"/>
        <end position="129"/>
    </location>
</feature>
<keyword evidence="5 6" id="KW-0560">Oxidoreductase</keyword>
<keyword evidence="3 6" id="KW-0285">Flavoprotein</keyword>
<dbReference type="PROSITE" id="PS00977">
    <property type="entry name" value="FAD_G3PDH_1"/>
    <property type="match status" value="1"/>
</dbReference>
<dbReference type="EC" id="1.1.5.3" evidence="6"/>
<organism evidence="9 10">
    <name type="scientific">Halovenus aranensis</name>
    <dbReference type="NCBI Taxonomy" id="890420"/>
    <lineage>
        <taxon>Archaea</taxon>
        <taxon>Methanobacteriati</taxon>
        <taxon>Methanobacteriota</taxon>
        <taxon>Stenosarchaea group</taxon>
        <taxon>Halobacteria</taxon>
        <taxon>Halobacteriales</taxon>
        <taxon>Haloarculaceae</taxon>
        <taxon>Halovenus</taxon>
    </lineage>
</organism>
<proteinExistence type="inferred from homology"/>
<keyword evidence="4" id="KW-0274">FAD</keyword>
<accession>A0A1G8U4K2</accession>
<dbReference type="Gene3D" id="3.50.50.60">
    <property type="entry name" value="FAD/NAD(P)-binding domain"/>
    <property type="match status" value="3"/>
</dbReference>
<evidence type="ECO:0000313" key="9">
    <source>
        <dbReference type="EMBL" id="SDJ48663.1"/>
    </source>
</evidence>
<keyword evidence="10" id="KW-1185">Reference proteome</keyword>
<evidence type="ECO:0000256" key="1">
    <source>
        <dbReference type="ARBA" id="ARBA00001974"/>
    </source>
</evidence>
<evidence type="ECO:0000256" key="7">
    <source>
        <dbReference type="SAM" id="MobiDB-lite"/>
    </source>
</evidence>
<evidence type="ECO:0000256" key="3">
    <source>
        <dbReference type="ARBA" id="ARBA00022630"/>
    </source>
</evidence>
<dbReference type="SUPFAM" id="SSF51905">
    <property type="entry name" value="FAD/NAD(P)-binding domain"/>
    <property type="match status" value="1"/>
</dbReference>
<name>A0A1G8U4K2_9EURY</name>
<protein>
    <recommendedName>
        <fullName evidence="6">Glycerol-3-phosphate dehydrogenase</fullName>
        <ecNumber evidence="6">1.1.5.3</ecNumber>
    </recommendedName>
</protein>
<feature type="region of interest" description="Disordered" evidence="7">
    <location>
        <begin position="533"/>
        <end position="581"/>
    </location>
</feature>
<feature type="region of interest" description="Disordered" evidence="7">
    <location>
        <begin position="95"/>
        <end position="129"/>
    </location>
</feature>
<evidence type="ECO:0000256" key="6">
    <source>
        <dbReference type="RuleBase" id="RU361217"/>
    </source>
</evidence>
<gene>
    <name evidence="9" type="ORF">SAMN05216226_10447</name>
</gene>
<dbReference type="PRINTS" id="PR01001">
    <property type="entry name" value="FADG3PDH"/>
</dbReference>
<feature type="domain" description="FAD dependent oxidoreductase" evidence="8">
    <location>
        <begin position="237"/>
        <end position="349"/>
    </location>
</feature>
<comment type="similarity">
    <text evidence="2 6">Belongs to the FAD-dependent glycerol-3-phosphate dehydrogenase family.</text>
</comment>
<evidence type="ECO:0000256" key="5">
    <source>
        <dbReference type="ARBA" id="ARBA00023002"/>
    </source>
</evidence>
<evidence type="ECO:0000256" key="2">
    <source>
        <dbReference type="ARBA" id="ARBA00007330"/>
    </source>
</evidence>